<reference evidence="2 3" key="1">
    <citation type="journal article" date="2022" name="Res Sq">
        <title>Evolution of multicellular longitudinally dividing oral cavity symbionts (Neisseriaceae).</title>
        <authorList>
            <person name="Nyongesa S."/>
            <person name="Weber P."/>
            <person name="Bernet E."/>
            <person name="Pullido F."/>
            <person name="Nieckarz M."/>
            <person name="Delaby M."/>
            <person name="Nieves C."/>
            <person name="Viehboeck T."/>
            <person name="Krause N."/>
            <person name="Rivera-Millot A."/>
            <person name="Nakamura A."/>
            <person name="Vischer N."/>
            <person name="VanNieuwenhze M."/>
            <person name="Brun Y."/>
            <person name="Cava F."/>
            <person name="Bulgheresi S."/>
            <person name="Veyrier F."/>
        </authorList>
    </citation>
    <scope>NUCLEOTIDE SEQUENCE [LARGE SCALE GENOMIC DNA]</scope>
    <source>
        <strain evidence="2 3">SN4</strain>
    </source>
</reference>
<keyword evidence="3" id="KW-1185">Reference proteome</keyword>
<keyword evidence="1" id="KW-0472">Membrane</keyword>
<keyword evidence="1" id="KW-1133">Transmembrane helix</keyword>
<name>A0ABY4E8R5_9NEIS</name>
<gene>
    <name evidence="2" type="ORF">LVJ82_07825</name>
</gene>
<proteinExistence type="predicted"/>
<evidence type="ECO:0000313" key="2">
    <source>
        <dbReference type="EMBL" id="UOO90858.1"/>
    </source>
</evidence>
<dbReference type="Proteomes" id="UP000832011">
    <property type="component" value="Chromosome"/>
</dbReference>
<dbReference type="EMBL" id="CP091511">
    <property type="protein sequence ID" value="UOO90858.1"/>
    <property type="molecule type" value="Genomic_DNA"/>
</dbReference>
<keyword evidence="1" id="KW-0812">Transmembrane</keyword>
<evidence type="ECO:0000256" key="1">
    <source>
        <dbReference type="SAM" id="Phobius"/>
    </source>
</evidence>
<feature type="transmembrane region" description="Helical" evidence="1">
    <location>
        <begin position="90"/>
        <end position="110"/>
    </location>
</feature>
<protein>
    <submittedName>
        <fullName evidence="2">Uncharacterized protein</fullName>
    </submittedName>
</protein>
<accession>A0ABY4E8R5</accession>
<organism evidence="2 3">
    <name type="scientific">Vitreoscilla massiliensis</name>
    <dbReference type="NCBI Taxonomy" id="1689272"/>
    <lineage>
        <taxon>Bacteria</taxon>
        <taxon>Pseudomonadati</taxon>
        <taxon>Pseudomonadota</taxon>
        <taxon>Betaproteobacteria</taxon>
        <taxon>Neisseriales</taxon>
        <taxon>Neisseriaceae</taxon>
        <taxon>Vitreoscilla</taxon>
    </lineage>
</organism>
<feature type="transmembrane region" description="Helical" evidence="1">
    <location>
        <begin position="59"/>
        <end position="78"/>
    </location>
</feature>
<evidence type="ECO:0000313" key="3">
    <source>
        <dbReference type="Proteomes" id="UP000832011"/>
    </source>
</evidence>
<dbReference type="RefSeq" id="WP_058305361.1">
    <property type="nucleotide sequence ID" value="NZ_CABKVG010000006.1"/>
</dbReference>
<feature type="transmembrane region" description="Helical" evidence="1">
    <location>
        <begin position="24"/>
        <end position="47"/>
    </location>
</feature>
<sequence length="115" mass="12322">MATPNPYQSSVLAEPVSTLPRSRIGLAALLCGGVAWLSVLLWVLSWFGLLAERLRVDGSWLGLLSVCLAFIGTLLGLMTCFQIGVNKRQGVVGLGLSSLLLLALLGWVWWLGEAV</sequence>